<dbReference type="PANTHER" id="PTHR46504">
    <property type="entry name" value="TRNASE Z TRZ1"/>
    <property type="match status" value="1"/>
</dbReference>
<dbReference type="Pfam" id="PF12706">
    <property type="entry name" value="Lactamase_B_2"/>
    <property type="match status" value="1"/>
</dbReference>
<feature type="region of interest" description="Disordered" evidence="1">
    <location>
        <begin position="106"/>
        <end position="128"/>
    </location>
</feature>
<dbReference type="Proteomes" id="UP001497444">
    <property type="component" value="Chromosome 13"/>
</dbReference>
<organism evidence="3 4">
    <name type="scientific">Sphagnum jensenii</name>
    <dbReference type="NCBI Taxonomy" id="128206"/>
    <lineage>
        <taxon>Eukaryota</taxon>
        <taxon>Viridiplantae</taxon>
        <taxon>Streptophyta</taxon>
        <taxon>Embryophyta</taxon>
        <taxon>Bryophyta</taxon>
        <taxon>Sphagnophytina</taxon>
        <taxon>Sphagnopsida</taxon>
        <taxon>Sphagnales</taxon>
        <taxon>Sphagnaceae</taxon>
        <taxon>Sphagnum</taxon>
    </lineage>
</organism>
<feature type="compositionally biased region" description="Basic and acidic residues" evidence="1">
    <location>
        <begin position="108"/>
        <end position="128"/>
    </location>
</feature>
<feature type="domain" description="Metallo-beta-lactamase" evidence="2">
    <location>
        <begin position="206"/>
        <end position="410"/>
    </location>
</feature>
<dbReference type="EMBL" id="OZ020108">
    <property type="protein sequence ID" value="CAK9260308.1"/>
    <property type="molecule type" value="Genomic_DNA"/>
</dbReference>
<dbReference type="Gene3D" id="3.60.15.10">
    <property type="entry name" value="Ribonuclease Z/Hydroxyacylglutathione hydrolase-like"/>
    <property type="match status" value="1"/>
</dbReference>
<dbReference type="InterPro" id="IPR036866">
    <property type="entry name" value="RibonucZ/Hydroxyglut_hydro"/>
</dbReference>
<dbReference type="PANTHER" id="PTHR46504:SF2">
    <property type="entry name" value="TRNASE Z TRZ1"/>
    <property type="match status" value="1"/>
</dbReference>
<evidence type="ECO:0000313" key="3">
    <source>
        <dbReference type="EMBL" id="CAK9260308.1"/>
    </source>
</evidence>
<keyword evidence="4" id="KW-1185">Reference proteome</keyword>
<evidence type="ECO:0000313" key="4">
    <source>
        <dbReference type="Proteomes" id="UP001497444"/>
    </source>
</evidence>
<evidence type="ECO:0000256" key="1">
    <source>
        <dbReference type="SAM" id="MobiDB-lite"/>
    </source>
</evidence>
<dbReference type="InterPro" id="IPR001279">
    <property type="entry name" value="Metallo-B-lactamas"/>
</dbReference>
<protein>
    <recommendedName>
        <fullName evidence="2">Metallo-beta-lactamase domain-containing protein</fullName>
    </recommendedName>
</protein>
<evidence type="ECO:0000259" key="2">
    <source>
        <dbReference type="Pfam" id="PF12706"/>
    </source>
</evidence>
<sequence length="441" mass="49251">MFKNPILQILHRNIQSGFRVVLLKVENSWLGLKPEFNPIMFIMPLHGISLLFSHRRRLPLLFISTPLASHRLHPPGRAFVGCGGETKRVKRRLYVPVAEISKSAVVMEEQKETDRKQEDGKGTHDTECKTDQLHQVEQGSRVLASASKEEANQGLGQTKLGRSKTGALEIDGFSIEGVSVGGQETCVMVPAMKVAFDIGRCPERAVSQDFLFITHAHMDHIGGVCMYVATRGLFKMKPPTVIVPVGIKPTVEKLFDVHRELDGSELEHCLLGLDIGEELNIGRNLVVKPFQTYHVIPSQGYIVYSVKNKLKKEFLGLPSEKIKELKLSGVQITDTIRVPEVAFTGDTTPDFILDKANKDVLEAKLLIMEATFLDGSVTIEHARNYGHTHLFEVLAHADQFKNKAILFIHFSARYSREDIMKAIENLPPPLHGRVVALTEGF</sequence>
<accession>A0ABP0W2Z2</accession>
<reference evidence="3" key="1">
    <citation type="submission" date="2024-02" db="EMBL/GenBank/DDBJ databases">
        <authorList>
            <consortium name="ELIXIR-Norway"/>
            <consortium name="Elixir Norway"/>
        </authorList>
    </citation>
    <scope>NUCLEOTIDE SEQUENCE</scope>
</reference>
<dbReference type="SUPFAM" id="SSF56281">
    <property type="entry name" value="Metallo-hydrolase/oxidoreductase"/>
    <property type="match status" value="1"/>
</dbReference>
<gene>
    <name evidence="3" type="ORF">CSSPJE1EN1_LOCUS5786</name>
</gene>
<proteinExistence type="predicted"/>
<name>A0ABP0W2Z2_9BRYO</name>